<dbReference type="KEGG" id="nml:Namu_1699"/>
<name>C8XFX8_NAKMY</name>
<dbReference type="eggNOG" id="COG0705">
    <property type="taxonomic scope" value="Bacteria"/>
</dbReference>
<dbReference type="GO" id="GO:0004252">
    <property type="term" value="F:serine-type endopeptidase activity"/>
    <property type="evidence" value="ECO:0007669"/>
    <property type="project" value="InterPro"/>
</dbReference>
<evidence type="ECO:0000313" key="8">
    <source>
        <dbReference type="Proteomes" id="UP000002218"/>
    </source>
</evidence>
<dbReference type="SUPFAM" id="SSF144091">
    <property type="entry name" value="Rhomboid-like"/>
    <property type="match status" value="1"/>
</dbReference>
<evidence type="ECO:0000256" key="1">
    <source>
        <dbReference type="ARBA" id="ARBA00004141"/>
    </source>
</evidence>
<proteinExistence type="predicted"/>
<dbReference type="Gene3D" id="1.20.1540.10">
    <property type="entry name" value="Rhomboid-like"/>
    <property type="match status" value="1"/>
</dbReference>
<dbReference type="AlphaFoldDB" id="C8XFX8"/>
<dbReference type="PANTHER" id="PTHR43066">
    <property type="entry name" value="RHOMBOID-RELATED PROTEIN"/>
    <property type="match status" value="1"/>
</dbReference>
<reference evidence="8" key="1">
    <citation type="submission" date="2009-09" db="EMBL/GenBank/DDBJ databases">
        <title>The complete genome of Nakamurella multipartita DSM 44233.</title>
        <authorList>
            <consortium name="US DOE Joint Genome Institute (JGI-PGF)"/>
            <person name="Lucas S."/>
            <person name="Copeland A."/>
            <person name="Lapidus A."/>
            <person name="Glavina del Rio T."/>
            <person name="Dalin E."/>
            <person name="Tice H."/>
            <person name="Bruce D."/>
            <person name="Goodwin L."/>
            <person name="Pitluck S."/>
            <person name="Kyrpides N."/>
            <person name="Mavromatis K."/>
            <person name="Ivanova N."/>
            <person name="Ovchinnikova G."/>
            <person name="Sims D."/>
            <person name="Meincke L."/>
            <person name="Brettin T."/>
            <person name="Detter J.C."/>
            <person name="Han C."/>
            <person name="Larimer F."/>
            <person name="Land M."/>
            <person name="Hauser L."/>
            <person name="Markowitz V."/>
            <person name="Cheng J.-F."/>
            <person name="Hugenholtz P."/>
            <person name="Woyke T."/>
            <person name="Wu D."/>
            <person name="Klenk H.-P."/>
            <person name="Eisen J.A."/>
        </authorList>
    </citation>
    <scope>NUCLEOTIDE SEQUENCE [LARGE SCALE GENOMIC DNA]</scope>
    <source>
        <strain evidence="8">ATCC 700099 / DSM 44233 / CIP 104796 / JCM 9543 / NBRC 105858 / Y-104</strain>
    </source>
</reference>
<feature type="domain" description="Peptidase S54 rhomboid" evidence="6">
    <location>
        <begin position="81"/>
        <end position="227"/>
    </location>
</feature>
<dbReference type="InterPro" id="IPR022764">
    <property type="entry name" value="Peptidase_S54_rhomboid_dom"/>
</dbReference>
<feature type="transmembrane region" description="Helical" evidence="5">
    <location>
        <begin position="42"/>
        <end position="64"/>
    </location>
</feature>
<dbReference type="InParanoid" id="C8XFX8"/>
<evidence type="ECO:0000256" key="2">
    <source>
        <dbReference type="ARBA" id="ARBA00022692"/>
    </source>
</evidence>
<dbReference type="GO" id="GO:0016020">
    <property type="term" value="C:membrane"/>
    <property type="evidence" value="ECO:0007669"/>
    <property type="project" value="UniProtKB-SubCell"/>
</dbReference>
<feature type="transmembrane region" description="Helical" evidence="5">
    <location>
        <begin position="144"/>
        <end position="164"/>
    </location>
</feature>
<dbReference type="STRING" id="479431.Namu_1699"/>
<feature type="transmembrane region" description="Helical" evidence="5">
    <location>
        <begin position="206"/>
        <end position="225"/>
    </location>
</feature>
<evidence type="ECO:0000256" key="4">
    <source>
        <dbReference type="ARBA" id="ARBA00023136"/>
    </source>
</evidence>
<evidence type="ECO:0000259" key="6">
    <source>
        <dbReference type="Pfam" id="PF01694"/>
    </source>
</evidence>
<protein>
    <submittedName>
        <fullName evidence="7">Rhomboid family protein</fullName>
    </submittedName>
</protein>
<comment type="subcellular location">
    <subcellularLocation>
        <location evidence="1">Membrane</location>
        <topology evidence="1">Multi-pass membrane protein</topology>
    </subcellularLocation>
</comment>
<feature type="transmembrane region" description="Helical" evidence="5">
    <location>
        <begin position="171"/>
        <end position="194"/>
    </location>
</feature>
<accession>C8XFX8</accession>
<dbReference type="MEROPS" id="S54.029"/>
<dbReference type="Proteomes" id="UP000002218">
    <property type="component" value="Chromosome"/>
</dbReference>
<dbReference type="OrthoDB" id="465874at2"/>
<gene>
    <name evidence="7" type="ordered locus">Namu_1699</name>
</gene>
<dbReference type="HOGENOM" id="CLU_067823_2_0_11"/>
<feature type="transmembrane region" description="Helical" evidence="5">
    <location>
        <begin position="84"/>
        <end position="112"/>
    </location>
</feature>
<keyword evidence="4 5" id="KW-0472">Membrane</keyword>
<reference evidence="7 8" key="2">
    <citation type="journal article" date="2010" name="Stand. Genomic Sci.">
        <title>Complete genome sequence of Nakamurella multipartita type strain (Y-104).</title>
        <authorList>
            <person name="Tice H."/>
            <person name="Mayilraj S."/>
            <person name="Sims D."/>
            <person name="Lapidus A."/>
            <person name="Nolan M."/>
            <person name="Lucas S."/>
            <person name="Glavina Del Rio T."/>
            <person name="Copeland A."/>
            <person name="Cheng J.F."/>
            <person name="Meincke L."/>
            <person name="Bruce D."/>
            <person name="Goodwin L."/>
            <person name="Pitluck S."/>
            <person name="Ivanova N."/>
            <person name="Mavromatis K."/>
            <person name="Ovchinnikova G."/>
            <person name="Pati A."/>
            <person name="Chen A."/>
            <person name="Palaniappan K."/>
            <person name="Land M."/>
            <person name="Hauser L."/>
            <person name="Chang Y.J."/>
            <person name="Jeffries C.D."/>
            <person name="Detter J.C."/>
            <person name="Brettin T."/>
            <person name="Rohde M."/>
            <person name="Goker M."/>
            <person name="Bristow J."/>
            <person name="Eisen J.A."/>
            <person name="Markowitz V."/>
            <person name="Hugenholtz P."/>
            <person name="Kyrpides N.C."/>
            <person name="Klenk H.P."/>
            <person name="Chen F."/>
        </authorList>
    </citation>
    <scope>NUCLEOTIDE SEQUENCE [LARGE SCALE GENOMIC DNA]</scope>
    <source>
        <strain evidence="8">ATCC 700099 / DSM 44233 / CIP 104796 / JCM 9543 / NBRC 105858 / Y-104</strain>
    </source>
</reference>
<feature type="transmembrane region" description="Helical" evidence="5">
    <location>
        <begin position="119"/>
        <end position="138"/>
    </location>
</feature>
<organism evidence="7 8">
    <name type="scientific">Nakamurella multipartita (strain ATCC 700099 / DSM 44233 / CIP 104796 / JCM 9543 / NBRC 105858 / Y-104)</name>
    <name type="common">Microsphaera multipartita</name>
    <dbReference type="NCBI Taxonomy" id="479431"/>
    <lineage>
        <taxon>Bacteria</taxon>
        <taxon>Bacillati</taxon>
        <taxon>Actinomycetota</taxon>
        <taxon>Actinomycetes</taxon>
        <taxon>Nakamurellales</taxon>
        <taxon>Nakamurellaceae</taxon>
        <taxon>Nakamurella</taxon>
    </lineage>
</organism>
<dbReference type="Pfam" id="PF01694">
    <property type="entry name" value="Rhomboid"/>
    <property type="match status" value="1"/>
</dbReference>
<dbReference type="RefSeq" id="WP_015746992.1">
    <property type="nucleotide sequence ID" value="NC_013235.1"/>
</dbReference>
<sequence length="238" mass="25319">MSTPSQFGSSDYGSYTPPGYGLTPSGSAAPAKKSVLPENLKTAIIVVGSLAAVMVIVQVVNWAMDYRLDQFGIEPRTWSGLWGVLAAPFIHGSWAHLWSNLIPLVVMGVLITVGGLRQFFAVTVLVWLVSGLGVWLVAPSASVTVGASGVVFGWLTFLIVRGIWTRTWQHILLGLVLLVLYGSLFWTGIVRVAASDVTAITSIQTVSWQAHLFGALGGLLAAFLVGRADAGRRRAVTA</sequence>
<dbReference type="InterPro" id="IPR035952">
    <property type="entry name" value="Rhomboid-like_sf"/>
</dbReference>
<keyword evidence="2 5" id="KW-0812">Transmembrane</keyword>
<dbReference type="EMBL" id="CP001737">
    <property type="protein sequence ID" value="ACV78089.1"/>
    <property type="molecule type" value="Genomic_DNA"/>
</dbReference>
<evidence type="ECO:0000313" key="7">
    <source>
        <dbReference type="EMBL" id="ACV78089.1"/>
    </source>
</evidence>
<keyword evidence="8" id="KW-1185">Reference proteome</keyword>
<keyword evidence="3 5" id="KW-1133">Transmembrane helix</keyword>
<evidence type="ECO:0000256" key="5">
    <source>
        <dbReference type="SAM" id="Phobius"/>
    </source>
</evidence>
<evidence type="ECO:0000256" key="3">
    <source>
        <dbReference type="ARBA" id="ARBA00022989"/>
    </source>
</evidence>